<dbReference type="InterPro" id="IPR003737">
    <property type="entry name" value="GlcNAc_PI_deacetylase-related"/>
</dbReference>
<dbReference type="GO" id="GO:0016137">
    <property type="term" value="P:glycoside metabolic process"/>
    <property type="evidence" value="ECO:0007669"/>
    <property type="project" value="UniProtKB-ARBA"/>
</dbReference>
<keyword evidence="3" id="KW-1185">Reference proteome</keyword>
<evidence type="ECO:0000256" key="1">
    <source>
        <dbReference type="ARBA" id="ARBA00022833"/>
    </source>
</evidence>
<dbReference type="RefSeq" id="WP_129986491.1">
    <property type="nucleotide sequence ID" value="NZ_SDPU01000020.1"/>
</dbReference>
<dbReference type="Pfam" id="PF02585">
    <property type="entry name" value="PIG-L"/>
    <property type="match status" value="1"/>
</dbReference>
<dbReference type="PANTHER" id="PTHR12993:SF11">
    <property type="entry name" value="N-ACETYLGLUCOSAMINYL-PHOSPHATIDYLINOSITOL DE-N-ACETYLASE"/>
    <property type="match status" value="1"/>
</dbReference>
<accession>A0A4Q5J2B5</accession>
<reference evidence="2 3" key="1">
    <citation type="submission" date="2019-01" db="EMBL/GenBank/DDBJ databases">
        <title>Nocardioides guangzhouensis sp. nov., an actinobacterium isolated from soil.</title>
        <authorList>
            <person name="Fu Y."/>
            <person name="Cai Y."/>
            <person name="Lin Z."/>
            <person name="Chen P."/>
        </authorList>
    </citation>
    <scope>NUCLEOTIDE SEQUENCE [LARGE SCALE GENOMIC DNA]</scope>
    <source>
        <strain evidence="2 3">NBRC 105384</strain>
    </source>
</reference>
<comment type="caution">
    <text evidence="2">The sequence shown here is derived from an EMBL/GenBank/DDBJ whole genome shotgun (WGS) entry which is preliminary data.</text>
</comment>
<proteinExistence type="predicted"/>
<dbReference type="Proteomes" id="UP000291189">
    <property type="component" value="Unassembled WGS sequence"/>
</dbReference>
<name>A0A4Q5J2B5_9ACTN</name>
<keyword evidence="1" id="KW-0862">Zinc</keyword>
<dbReference type="AlphaFoldDB" id="A0A4Q5J2B5"/>
<dbReference type="InterPro" id="IPR024078">
    <property type="entry name" value="LmbE-like_dom_sf"/>
</dbReference>
<dbReference type="EMBL" id="SDPU01000020">
    <property type="protein sequence ID" value="RYU12672.1"/>
    <property type="molecule type" value="Genomic_DNA"/>
</dbReference>
<organism evidence="2 3">
    <name type="scientific">Nocardioides iriomotensis</name>
    <dbReference type="NCBI Taxonomy" id="715784"/>
    <lineage>
        <taxon>Bacteria</taxon>
        <taxon>Bacillati</taxon>
        <taxon>Actinomycetota</taxon>
        <taxon>Actinomycetes</taxon>
        <taxon>Propionibacteriales</taxon>
        <taxon>Nocardioidaceae</taxon>
        <taxon>Nocardioides</taxon>
    </lineage>
</organism>
<sequence>MRLLTVAAHPDDETLGAGGTMAWHAARGDTVWACVLADGASSRHGRVEQQAACARNAAQVLGLDRLVMVGLPDQRLDTLSLLDVITPIEQVIEELQPDVVLTHFPGDVNEDHRLVARATLVATRPVPGTSVSRVCAFQIPSSTDWAPPIPGSVFAPNLYVDISETLDVKLTAMKAYAETFVSEVRPFPHPRSIEALTAYAQGHGAASGLLAAEPFMILRESATAGMRGPRGGDGG</sequence>
<evidence type="ECO:0000313" key="2">
    <source>
        <dbReference type="EMBL" id="RYU12672.1"/>
    </source>
</evidence>
<evidence type="ECO:0000313" key="3">
    <source>
        <dbReference type="Proteomes" id="UP000291189"/>
    </source>
</evidence>
<dbReference type="PANTHER" id="PTHR12993">
    <property type="entry name" value="N-ACETYLGLUCOSAMINYL-PHOSPHATIDYLINOSITOL DE-N-ACETYLASE-RELATED"/>
    <property type="match status" value="1"/>
</dbReference>
<dbReference type="Gene3D" id="3.40.50.10320">
    <property type="entry name" value="LmbE-like"/>
    <property type="match status" value="1"/>
</dbReference>
<dbReference type="SUPFAM" id="SSF102588">
    <property type="entry name" value="LmbE-like"/>
    <property type="match status" value="1"/>
</dbReference>
<dbReference type="OrthoDB" id="116799at2"/>
<gene>
    <name evidence="2" type="ORF">ETU37_06710</name>
</gene>
<dbReference type="GO" id="GO:0016811">
    <property type="term" value="F:hydrolase activity, acting on carbon-nitrogen (but not peptide) bonds, in linear amides"/>
    <property type="evidence" value="ECO:0007669"/>
    <property type="project" value="TreeGrafter"/>
</dbReference>
<protein>
    <submittedName>
        <fullName evidence="2">PIG-L family deacetylase</fullName>
    </submittedName>
</protein>